<dbReference type="PROSITE" id="PS50110">
    <property type="entry name" value="RESPONSE_REGULATORY"/>
    <property type="match status" value="1"/>
</dbReference>
<accession>A0A3P1CJS5</accession>
<proteinExistence type="predicted"/>
<dbReference type="SUPFAM" id="SSF52172">
    <property type="entry name" value="CheY-like"/>
    <property type="match status" value="1"/>
</dbReference>
<dbReference type="Pfam" id="PF00072">
    <property type="entry name" value="Response_reg"/>
    <property type="match status" value="1"/>
</dbReference>
<gene>
    <name evidence="3" type="ORF">EHT87_15135</name>
</gene>
<dbReference type="InterPro" id="IPR011006">
    <property type="entry name" value="CheY-like_superfamily"/>
</dbReference>
<dbReference type="Proteomes" id="UP000274271">
    <property type="component" value="Unassembled WGS sequence"/>
</dbReference>
<feature type="modified residue" description="4-aspartylphosphate" evidence="1">
    <location>
        <position position="58"/>
    </location>
</feature>
<dbReference type="OrthoDB" id="960879at2"/>
<dbReference type="RefSeq" id="WP_124907491.1">
    <property type="nucleotide sequence ID" value="NZ_RQJP01000003.1"/>
</dbReference>
<keyword evidence="1" id="KW-0597">Phosphoprotein</keyword>
<feature type="domain" description="Response regulatory" evidence="2">
    <location>
        <begin position="1"/>
        <end position="114"/>
    </location>
</feature>
<protein>
    <submittedName>
        <fullName evidence="3">Response regulator</fullName>
    </submittedName>
</protein>
<name>A0A3P1CJS5_9BACT</name>
<evidence type="ECO:0000256" key="1">
    <source>
        <dbReference type="PROSITE-ProRule" id="PRU00169"/>
    </source>
</evidence>
<dbReference type="AlphaFoldDB" id="A0A3P1CJS5"/>
<evidence type="ECO:0000313" key="3">
    <source>
        <dbReference type="EMBL" id="RRB13593.1"/>
    </source>
</evidence>
<dbReference type="Gene3D" id="3.40.50.2300">
    <property type="match status" value="1"/>
</dbReference>
<keyword evidence="4" id="KW-1185">Reference proteome</keyword>
<dbReference type="InterPro" id="IPR001789">
    <property type="entry name" value="Sig_transdc_resp-reg_receiver"/>
</dbReference>
<dbReference type="GO" id="GO:0000160">
    <property type="term" value="P:phosphorelay signal transduction system"/>
    <property type="evidence" value="ECO:0007669"/>
    <property type="project" value="InterPro"/>
</dbReference>
<reference evidence="3 4" key="1">
    <citation type="submission" date="2018-11" db="EMBL/GenBank/DDBJ databases">
        <authorList>
            <person name="Zhou Z."/>
            <person name="Wang G."/>
        </authorList>
    </citation>
    <scope>NUCLEOTIDE SEQUENCE [LARGE SCALE GENOMIC DNA]</scope>
    <source>
        <strain evidence="3 4">KCTC42998</strain>
    </source>
</reference>
<sequence length="114" mass="12847">MKNVLICTFVGHADAHLHMDKVLTHIGAIGNLKFFPNDLSLFNHLSKTQHYPDLITIDLHLPLKGGLQTLKSIKKDRNWKHIPVLMTCSEASRFEILACYNAGADSCFVETILF</sequence>
<evidence type="ECO:0000259" key="2">
    <source>
        <dbReference type="PROSITE" id="PS50110"/>
    </source>
</evidence>
<evidence type="ECO:0000313" key="4">
    <source>
        <dbReference type="Proteomes" id="UP000274271"/>
    </source>
</evidence>
<comment type="caution">
    <text evidence="3">The sequence shown here is derived from an EMBL/GenBank/DDBJ whole genome shotgun (WGS) entry which is preliminary data.</text>
</comment>
<dbReference type="EMBL" id="RQJP01000003">
    <property type="protein sequence ID" value="RRB13593.1"/>
    <property type="molecule type" value="Genomic_DNA"/>
</dbReference>
<organism evidence="3 4">
    <name type="scientific">Larkinella knui</name>
    <dbReference type="NCBI Taxonomy" id="2025310"/>
    <lineage>
        <taxon>Bacteria</taxon>
        <taxon>Pseudomonadati</taxon>
        <taxon>Bacteroidota</taxon>
        <taxon>Cytophagia</taxon>
        <taxon>Cytophagales</taxon>
        <taxon>Spirosomataceae</taxon>
        <taxon>Larkinella</taxon>
    </lineage>
</organism>